<proteinExistence type="predicted"/>
<dbReference type="Gramene" id="EFJ26006">
    <property type="protein sequence ID" value="EFJ26006"/>
    <property type="gene ID" value="SELMODRAFT_98349"/>
</dbReference>
<gene>
    <name evidence="1" type="ORF">SELMODRAFT_98349</name>
</gene>
<evidence type="ECO:0000313" key="2">
    <source>
        <dbReference type="Proteomes" id="UP000001514"/>
    </source>
</evidence>
<dbReference type="eggNOG" id="ENOG502S79F">
    <property type="taxonomic scope" value="Eukaryota"/>
</dbReference>
<evidence type="ECO:0000313" key="1">
    <source>
        <dbReference type="EMBL" id="EFJ26006.1"/>
    </source>
</evidence>
<dbReference type="OMA" id="FFMAKFY"/>
<dbReference type="InParanoid" id="D8RPA7"/>
<feature type="non-terminal residue" evidence="1">
    <location>
        <position position="1"/>
    </location>
</feature>
<protein>
    <submittedName>
        <fullName evidence="1">Uncharacterized protein</fullName>
    </submittedName>
</protein>
<dbReference type="Proteomes" id="UP000001514">
    <property type="component" value="Unassembled WGS sequence"/>
</dbReference>
<keyword evidence="2" id="KW-1185">Reference proteome</keyword>
<accession>D8RPA7</accession>
<dbReference type="HOGENOM" id="CLU_154107_2_0_1"/>
<reference evidence="1 2" key="1">
    <citation type="journal article" date="2011" name="Science">
        <title>The Selaginella genome identifies genetic changes associated with the evolution of vascular plants.</title>
        <authorList>
            <person name="Banks J.A."/>
            <person name="Nishiyama T."/>
            <person name="Hasebe M."/>
            <person name="Bowman J.L."/>
            <person name="Gribskov M."/>
            <person name="dePamphilis C."/>
            <person name="Albert V.A."/>
            <person name="Aono N."/>
            <person name="Aoyama T."/>
            <person name="Ambrose B.A."/>
            <person name="Ashton N.W."/>
            <person name="Axtell M.J."/>
            <person name="Barker E."/>
            <person name="Barker M.S."/>
            <person name="Bennetzen J.L."/>
            <person name="Bonawitz N.D."/>
            <person name="Chapple C."/>
            <person name="Cheng C."/>
            <person name="Correa L.G."/>
            <person name="Dacre M."/>
            <person name="DeBarry J."/>
            <person name="Dreyer I."/>
            <person name="Elias M."/>
            <person name="Engstrom E.M."/>
            <person name="Estelle M."/>
            <person name="Feng L."/>
            <person name="Finet C."/>
            <person name="Floyd S.K."/>
            <person name="Frommer W.B."/>
            <person name="Fujita T."/>
            <person name="Gramzow L."/>
            <person name="Gutensohn M."/>
            <person name="Harholt J."/>
            <person name="Hattori M."/>
            <person name="Heyl A."/>
            <person name="Hirai T."/>
            <person name="Hiwatashi Y."/>
            <person name="Ishikawa M."/>
            <person name="Iwata M."/>
            <person name="Karol K.G."/>
            <person name="Koehler B."/>
            <person name="Kolukisaoglu U."/>
            <person name="Kubo M."/>
            <person name="Kurata T."/>
            <person name="Lalonde S."/>
            <person name="Li K."/>
            <person name="Li Y."/>
            <person name="Litt A."/>
            <person name="Lyons E."/>
            <person name="Manning G."/>
            <person name="Maruyama T."/>
            <person name="Michael T.P."/>
            <person name="Mikami K."/>
            <person name="Miyazaki S."/>
            <person name="Morinaga S."/>
            <person name="Murata T."/>
            <person name="Mueller-Roeber B."/>
            <person name="Nelson D.R."/>
            <person name="Obara M."/>
            <person name="Oguri Y."/>
            <person name="Olmstead R.G."/>
            <person name="Onodera N."/>
            <person name="Petersen B.L."/>
            <person name="Pils B."/>
            <person name="Prigge M."/>
            <person name="Rensing S.A."/>
            <person name="Riano-Pachon D.M."/>
            <person name="Roberts A.W."/>
            <person name="Sato Y."/>
            <person name="Scheller H.V."/>
            <person name="Schulz B."/>
            <person name="Schulz C."/>
            <person name="Shakirov E.V."/>
            <person name="Shibagaki N."/>
            <person name="Shinohara N."/>
            <person name="Shippen D.E."/>
            <person name="Soerensen I."/>
            <person name="Sotooka R."/>
            <person name="Sugimoto N."/>
            <person name="Sugita M."/>
            <person name="Sumikawa N."/>
            <person name="Tanurdzic M."/>
            <person name="Theissen G."/>
            <person name="Ulvskov P."/>
            <person name="Wakazuki S."/>
            <person name="Weng J.K."/>
            <person name="Willats W.W."/>
            <person name="Wipf D."/>
            <person name="Wolf P.G."/>
            <person name="Yang L."/>
            <person name="Zimmer A.D."/>
            <person name="Zhu Q."/>
            <person name="Mitros T."/>
            <person name="Hellsten U."/>
            <person name="Loque D."/>
            <person name="Otillar R."/>
            <person name="Salamov A."/>
            <person name="Schmutz J."/>
            <person name="Shapiro H."/>
            <person name="Lindquist E."/>
            <person name="Lucas S."/>
            <person name="Rokhsar D."/>
            <person name="Grigoriev I.V."/>
        </authorList>
    </citation>
    <scope>NUCLEOTIDE SEQUENCE [LARGE SCALE GENOMIC DNA]</scope>
</reference>
<dbReference type="EMBL" id="GL377585">
    <property type="protein sequence ID" value="EFJ26006.1"/>
    <property type="molecule type" value="Genomic_DNA"/>
</dbReference>
<dbReference type="PANTHER" id="PTHR37756">
    <property type="entry name" value="TRANSMEMBRANE PROTEIN"/>
    <property type="match status" value="1"/>
</dbReference>
<organism evidence="2">
    <name type="scientific">Selaginella moellendorffii</name>
    <name type="common">Spikemoss</name>
    <dbReference type="NCBI Taxonomy" id="88036"/>
    <lineage>
        <taxon>Eukaryota</taxon>
        <taxon>Viridiplantae</taxon>
        <taxon>Streptophyta</taxon>
        <taxon>Embryophyta</taxon>
        <taxon>Tracheophyta</taxon>
        <taxon>Lycopodiopsida</taxon>
        <taxon>Selaginellales</taxon>
        <taxon>Selaginellaceae</taxon>
        <taxon>Selaginella</taxon>
    </lineage>
</organism>
<dbReference type="FunCoup" id="D8RPA7">
    <property type="interactions" value="1020"/>
</dbReference>
<dbReference type="KEGG" id="smo:SELMODRAFT_98349"/>
<sequence length="56" mass="6554">QVCIACLLPIFLLPLVNILPRLFDFFMAKFYRVFRQDYKPPARAPAQCPIPSMRKV</sequence>
<dbReference type="AlphaFoldDB" id="D8RPA7"/>
<name>D8RPA7_SELML</name>
<dbReference type="PANTHER" id="PTHR37756:SF1">
    <property type="entry name" value="TRANSMEMBRANE PROTEIN"/>
    <property type="match status" value="1"/>
</dbReference>
<dbReference type="STRING" id="88036.D8RPA7"/>